<evidence type="ECO:0000313" key="3">
    <source>
        <dbReference type="Proteomes" id="UP000243686"/>
    </source>
</evidence>
<feature type="compositionally biased region" description="Low complexity" evidence="1">
    <location>
        <begin position="1016"/>
        <end position="1027"/>
    </location>
</feature>
<evidence type="ECO:0000313" key="2">
    <source>
        <dbReference type="EMBL" id="OON21457.1"/>
    </source>
</evidence>
<dbReference type="PANTHER" id="PTHR46461">
    <property type="entry name" value="KELCH DOMAIN-CONTAINING PROTEIN 3"/>
    <property type="match status" value="1"/>
</dbReference>
<dbReference type="SUPFAM" id="SSF117281">
    <property type="entry name" value="Kelch motif"/>
    <property type="match status" value="1"/>
</dbReference>
<name>A0A1S8X449_OPIVI</name>
<feature type="region of interest" description="Disordered" evidence="1">
    <location>
        <begin position="230"/>
        <end position="258"/>
    </location>
</feature>
<keyword evidence="3" id="KW-1185">Reference proteome</keyword>
<gene>
    <name evidence="2" type="ORF">X801_02645</name>
</gene>
<dbReference type="Gene3D" id="2.120.10.80">
    <property type="entry name" value="Kelch-type beta propeller"/>
    <property type="match status" value="1"/>
</dbReference>
<feature type="non-terminal residue" evidence="2">
    <location>
        <position position="1169"/>
    </location>
</feature>
<dbReference type="InterPro" id="IPR015915">
    <property type="entry name" value="Kelch-typ_b-propeller"/>
</dbReference>
<dbReference type="AlphaFoldDB" id="A0A1S8X449"/>
<dbReference type="GO" id="GO:0005737">
    <property type="term" value="C:cytoplasm"/>
    <property type="evidence" value="ECO:0007669"/>
    <property type="project" value="TreeGrafter"/>
</dbReference>
<protein>
    <submittedName>
        <fullName evidence="2">Kelch repeat protein</fullName>
    </submittedName>
</protein>
<reference evidence="2 3" key="1">
    <citation type="submission" date="2015-03" db="EMBL/GenBank/DDBJ databases">
        <title>Draft genome of the nematode, Opisthorchis viverrini.</title>
        <authorList>
            <person name="Mitreva M."/>
        </authorList>
    </citation>
    <scope>NUCLEOTIDE SEQUENCE [LARGE SCALE GENOMIC DNA]</scope>
    <source>
        <strain evidence="2">Khon Kaen</strain>
    </source>
</reference>
<dbReference type="PANTHER" id="PTHR46461:SF2">
    <property type="entry name" value="ATTRACTIN"/>
    <property type="match status" value="1"/>
</dbReference>
<dbReference type="EMBL" id="KV892123">
    <property type="protein sequence ID" value="OON21457.1"/>
    <property type="molecule type" value="Genomic_DNA"/>
</dbReference>
<organism evidence="2 3">
    <name type="scientific">Opisthorchis viverrini</name>
    <name type="common">Southeast Asian liver fluke</name>
    <dbReference type="NCBI Taxonomy" id="6198"/>
    <lineage>
        <taxon>Eukaryota</taxon>
        <taxon>Metazoa</taxon>
        <taxon>Spiralia</taxon>
        <taxon>Lophotrochozoa</taxon>
        <taxon>Platyhelminthes</taxon>
        <taxon>Trematoda</taxon>
        <taxon>Digenea</taxon>
        <taxon>Opisthorchiida</taxon>
        <taxon>Opisthorchiata</taxon>
        <taxon>Opisthorchiidae</taxon>
        <taxon>Opisthorchis</taxon>
    </lineage>
</organism>
<dbReference type="GO" id="GO:0003682">
    <property type="term" value="F:chromatin binding"/>
    <property type="evidence" value="ECO:0007669"/>
    <property type="project" value="InterPro"/>
</dbReference>
<sequence length="1169" mass="131426">MFGSWTRLTDAPFARVNHQAIILNDSLYVFGGFSAQRREFDHSSSQIDVFRWDIHHQIWVDLKYPLRLKTWNCLLKSWGPDPLPSDDGSIHPTHRFGHTVVAWRGRGWLFGGRNHRQLCSNHIYMFEPGCLSSSELDVATSNETRPPVSTTQTENSPHWALIDGIKGSLPTPRDGHAAAVLEDSMFIFGGYEDEYGSYDNQVYRLDFHYWSWTRIQIHALPPAVGHCSTSLMHSSSDRERQLPSRDVENPSDYVVSQDHSPLPRDFACLIAHQGRLFVFGGRSECSDRSGYDVYDSAIWELVPICVKRDNWTNMDSTLDVPDDFSTSFSPSECKSCTTQLLAEASAYGDLLKMAWEEETVRNLGPFPHPVPVVCGGFSVLLTRARWNSFKKGETTVVDTSALPVYHLPVGQLEGLPGCGYILDTVFSFQTICCHAYLNLLHTKGVPRVFHPCRHPTVAGVFHLVRAFQGQLYIGFGTVRCQTRESWQLHYHDIWRFDLADKTWSVVETLECTDRIHLPSARRRAVASLYIPRPSRSILADEYSAFRPQVFLFGGTQPRLLYKTVATDVGSLFRRNAGVRQHTTRQFAEPISQNRMLHLVDGDTVSLSMYPSGVPKTSVGSNDHISCPIVILVVGYPRPQTSEYSDTLFHLFLVLPSTSASIMANSSTLGCNYPATSLIICVIGWSDLTVLFSRTNVEPTPTVFDSHGLLDRLLCNADTDSGIDRVQIYNALRCSWLTFEKCSMQTSPERNTDDGHRLRMLVIRSPETSATLVLEADPQTRRTASSSRGDSCLLLRQSYKLYISGLVYPDLSDCVRTSEWCMIAPWVTSVLVSSVSLLIQSMDQIVNLGGDLSSYEPLISKRSLLSVTGHFDAQLWIDSAQLTLPTPPSSIRSFPIVVPQELDKEPPSMALFLQRVLPQLRDVLESGFSVVSPISFPRSTQPPSLGTEQLDSQALRKARRPSLHEVVINLPSTSLGQREPISADGCPYSRFMCSFLNQSHQQIHANDMDDHSDDSVDNPPDSILLSNESDSDSENDLSCESVMIETVGSLVKGKEKLFELADFYVMRLNTTLYDLCLRRMRSLDRSTIPMLSELPRKIMYILRNHTNLVENLRDGPNLLESACQCQAVVQMNFVAFYYHLTNEPFGEMVKLFQEACLQELIASYAITILV</sequence>
<feature type="compositionally biased region" description="Basic and acidic residues" evidence="1">
    <location>
        <begin position="235"/>
        <end position="248"/>
    </location>
</feature>
<dbReference type="InterPro" id="IPR052637">
    <property type="entry name" value="KLHDC3-like"/>
</dbReference>
<evidence type="ECO:0000256" key="1">
    <source>
        <dbReference type="SAM" id="MobiDB-lite"/>
    </source>
</evidence>
<dbReference type="Proteomes" id="UP000243686">
    <property type="component" value="Unassembled WGS sequence"/>
</dbReference>
<accession>A0A1S8X449</accession>
<proteinExistence type="predicted"/>
<feature type="region of interest" description="Disordered" evidence="1">
    <location>
        <begin position="1005"/>
        <end position="1035"/>
    </location>
</feature>